<evidence type="ECO:0000256" key="4">
    <source>
        <dbReference type="ARBA" id="ARBA00023136"/>
    </source>
</evidence>
<name>A0AB39KN66_9CAUL</name>
<evidence type="ECO:0000259" key="5">
    <source>
        <dbReference type="Pfam" id="PF06803"/>
    </source>
</evidence>
<feature type="domain" description="DUF1232" evidence="5">
    <location>
        <begin position="70"/>
        <end position="105"/>
    </location>
</feature>
<dbReference type="GO" id="GO:0012505">
    <property type="term" value="C:endomembrane system"/>
    <property type="evidence" value="ECO:0007669"/>
    <property type="project" value="UniProtKB-SubCell"/>
</dbReference>
<evidence type="ECO:0000256" key="1">
    <source>
        <dbReference type="ARBA" id="ARBA00004127"/>
    </source>
</evidence>
<sequence length="133" mass="14098">MSAQAKPSPDVNQALDPSKALVPAVVRVNEQRVARGFWPKIARTAGKIPFAADALAVFWAARDPATPKKAKALMLAGLAYFVLPTDAIPDILAGVGFTDDAAVMAAMIALVGRHLKASHKQAAREWLEKKGQG</sequence>
<dbReference type="InterPro" id="IPR016983">
    <property type="entry name" value="UCP031804"/>
</dbReference>
<proteinExistence type="predicted"/>
<organism evidence="6">
    <name type="scientific">Caulobacter sp. 73W</name>
    <dbReference type="NCBI Taxonomy" id="3161137"/>
    <lineage>
        <taxon>Bacteria</taxon>
        <taxon>Pseudomonadati</taxon>
        <taxon>Pseudomonadota</taxon>
        <taxon>Alphaproteobacteria</taxon>
        <taxon>Caulobacterales</taxon>
        <taxon>Caulobacteraceae</taxon>
        <taxon>Caulobacter</taxon>
    </lineage>
</organism>
<reference evidence="6" key="1">
    <citation type="submission" date="2024-06" db="EMBL/GenBank/DDBJ databases">
        <title>Caulobacter inopinatus, sp. nov.</title>
        <authorList>
            <person name="Donachie S.P."/>
        </authorList>
    </citation>
    <scope>NUCLEOTIDE SEQUENCE</scope>
    <source>
        <strain evidence="6">73W</strain>
    </source>
</reference>
<keyword evidence="4" id="KW-0472">Membrane</keyword>
<dbReference type="EMBL" id="CP158375">
    <property type="protein sequence ID" value="XDO95245.1"/>
    <property type="molecule type" value="Genomic_DNA"/>
</dbReference>
<keyword evidence="2" id="KW-0812">Transmembrane</keyword>
<evidence type="ECO:0000256" key="2">
    <source>
        <dbReference type="ARBA" id="ARBA00022692"/>
    </source>
</evidence>
<gene>
    <name evidence="6" type="ORF">ABOZ73_10450</name>
</gene>
<dbReference type="RefSeq" id="WP_369058097.1">
    <property type="nucleotide sequence ID" value="NZ_CP158375.1"/>
</dbReference>
<dbReference type="AlphaFoldDB" id="A0AB39KN66"/>
<comment type="subcellular location">
    <subcellularLocation>
        <location evidence="1">Endomembrane system</location>
        <topology evidence="1">Multi-pass membrane protein</topology>
    </subcellularLocation>
</comment>
<evidence type="ECO:0000313" key="6">
    <source>
        <dbReference type="EMBL" id="XDO95245.1"/>
    </source>
</evidence>
<keyword evidence="3" id="KW-1133">Transmembrane helix</keyword>
<dbReference type="Pfam" id="PF06803">
    <property type="entry name" value="DUF1232"/>
    <property type="match status" value="1"/>
</dbReference>
<accession>A0AB39KN66</accession>
<evidence type="ECO:0000256" key="3">
    <source>
        <dbReference type="ARBA" id="ARBA00022989"/>
    </source>
</evidence>
<protein>
    <submittedName>
        <fullName evidence="6">YkvA family protein</fullName>
    </submittedName>
</protein>
<dbReference type="PIRSF" id="PIRSF031804">
    <property type="entry name" value="UCP031804"/>
    <property type="match status" value="1"/>
</dbReference>
<dbReference type="InterPro" id="IPR010652">
    <property type="entry name" value="DUF1232"/>
</dbReference>